<dbReference type="Pfam" id="PF00239">
    <property type="entry name" value="Resolvase"/>
    <property type="match status" value="1"/>
</dbReference>
<dbReference type="PANTHER" id="PTHR30461:SF23">
    <property type="entry name" value="DNA RECOMBINASE-RELATED"/>
    <property type="match status" value="1"/>
</dbReference>
<dbReference type="SMART" id="SM00857">
    <property type="entry name" value="Resolvase"/>
    <property type="match status" value="1"/>
</dbReference>
<dbReference type="Pfam" id="PF13408">
    <property type="entry name" value="Zn_ribbon_recom"/>
    <property type="match status" value="1"/>
</dbReference>
<name>A0AAQ2Z887_9FIRM</name>
<accession>A0AAQ2Z887</accession>
<reference evidence="4 5" key="1">
    <citation type="submission" date="2018-09" db="EMBL/GenBank/DDBJ databases">
        <authorList>
            <person name="Petit M.-A."/>
            <person name="Lossouarn J."/>
        </authorList>
    </citation>
    <scope>NUCLEOTIDE SEQUENCE [LARGE SCALE GENOMIC DNA]</scope>
    <source>
        <strain evidence="4 5">L1-82</strain>
    </source>
</reference>
<feature type="domain" description="Resolvase/invertase-type recombinase catalytic" evidence="2">
    <location>
        <begin position="69"/>
        <end position="236"/>
    </location>
</feature>
<evidence type="ECO:0000256" key="1">
    <source>
        <dbReference type="SAM" id="Coils"/>
    </source>
</evidence>
<sequence>MIKWRNICKGYPKFIFEKFIFGLKNPLIYANLISGQISVTPDFMEWKSHRLPPNKKVRSDNMKEQSKFFAAMYLRLSRDDNVKAEHDGNAMINGVSKAESNSIGSQRELIRSFLNEQEDMELYDIYVDDGFSGSNFDRPEFNRMMKDIEAGRVNCVVVKDLSRFGRDYIEAGRYLEKIFPVLGVRFIALTDHYDSISADTGERQIVIPVKNFINDSYCRDISTKVKSQLAVKRKAGECLSPFAAYGYRKSPENKNKLVVDDYAAEIVRRIFRWKIEGMAVSAIAKKLNELHILSPKEYKKSTGLNYRGGFTGGSGSQWSSSSVKRILTNEVYLGHLLQGKTEKVNYKVKKSVEKPKEEWVRAENTHEPIISDSDFEAVQNLLQTDGRVSPESKSLSPFMGLLFCGDCGEQMVRRRVRYKESNKVYYICSTKNRGEGCSRHSIEENTLKELVGIAVRRYANDFLAQSKLFEQAKEKETNLEAVAGCQKELTRLKQEQDKYYGLCAGLYDDLRQNVVTKEEFERLHKEFQRKAQELEKAQEQQQDMIRRMLQKGVVSASRLAKFQDSLKLAEIDRHTLTSLVKRIYVFEDKRLEIEFYFRDEYRIMQEYVTALSGQESGRERSA</sequence>
<evidence type="ECO:0008006" key="6">
    <source>
        <dbReference type="Google" id="ProtNLM"/>
    </source>
</evidence>
<protein>
    <recommendedName>
        <fullName evidence="6">Resolvase, N-terminal domain protein</fullName>
    </recommendedName>
</protein>
<dbReference type="InterPro" id="IPR050639">
    <property type="entry name" value="SSR_resolvase"/>
</dbReference>
<dbReference type="InterPro" id="IPR006119">
    <property type="entry name" value="Resolv_N"/>
</dbReference>
<evidence type="ECO:0000259" key="2">
    <source>
        <dbReference type="PROSITE" id="PS51736"/>
    </source>
</evidence>
<dbReference type="GO" id="GO:0000150">
    <property type="term" value="F:DNA strand exchange activity"/>
    <property type="evidence" value="ECO:0007669"/>
    <property type="project" value="InterPro"/>
</dbReference>
<dbReference type="EMBL" id="LR027880">
    <property type="protein sequence ID" value="VCV22829.1"/>
    <property type="molecule type" value="Genomic_DNA"/>
</dbReference>
<proteinExistence type="predicted"/>
<dbReference type="InterPro" id="IPR011109">
    <property type="entry name" value="DNA_bind_recombinase_dom"/>
</dbReference>
<dbReference type="PROSITE" id="PS51736">
    <property type="entry name" value="RECOMBINASES_3"/>
    <property type="match status" value="1"/>
</dbReference>
<dbReference type="Gene3D" id="3.40.50.1390">
    <property type="entry name" value="Resolvase, N-terminal catalytic domain"/>
    <property type="match status" value="1"/>
</dbReference>
<dbReference type="Pfam" id="PF07508">
    <property type="entry name" value="Recombinase"/>
    <property type="match status" value="1"/>
</dbReference>
<organism evidence="4 5">
    <name type="scientific">Roseburia intestinalis L1-82</name>
    <dbReference type="NCBI Taxonomy" id="536231"/>
    <lineage>
        <taxon>Bacteria</taxon>
        <taxon>Bacillati</taxon>
        <taxon>Bacillota</taxon>
        <taxon>Clostridia</taxon>
        <taxon>Lachnospirales</taxon>
        <taxon>Lachnospiraceae</taxon>
        <taxon>Roseburia</taxon>
    </lineage>
</organism>
<feature type="coiled-coil region" evidence="1">
    <location>
        <begin position="517"/>
        <end position="551"/>
    </location>
</feature>
<gene>
    <name evidence="4" type="ORF">RIL182_02708</name>
</gene>
<dbReference type="InterPro" id="IPR038109">
    <property type="entry name" value="DNA_bind_recomb_sf"/>
</dbReference>
<dbReference type="InterPro" id="IPR036162">
    <property type="entry name" value="Resolvase-like_N_sf"/>
</dbReference>
<feature type="domain" description="Recombinase" evidence="3">
    <location>
        <begin position="244"/>
        <end position="388"/>
    </location>
</feature>
<dbReference type="PROSITE" id="PS51737">
    <property type="entry name" value="RECOMBINASE_DNA_BIND"/>
    <property type="match status" value="1"/>
</dbReference>
<evidence type="ECO:0000313" key="5">
    <source>
        <dbReference type="Proteomes" id="UP000294398"/>
    </source>
</evidence>
<dbReference type="Gene3D" id="3.90.1750.20">
    <property type="entry name" value="Putative Large Serine Recombinase, Chain B, Domain 2"/>
    <property type="match status" value="1"/>
</dbReference>
<dbReference type="Proteomes" id="UP000294398">
    <property type="component" value="Chromosome"/>
</dbReference>
<evidence type="ECO:0000259" key="3">
    <source>
        <dbReference type="PROSITE" id="PS51737"/>
    </source>
</evidence>
<keyword evidence="1" id="KW-0175">Coiled coil</keyword>
<dbReference type="AlphaFoldDB" id="A0AAQ2Z887"/>
<evidence type="ECO:0000313" key="4">
    <source>
        <dbReference type="EMBL" id="VCV22829.1"/>
    </source>
</evidence>
<dbReference type="SUPFAM" id="SSF53041">
    <property type="entry name" value="Resolvase-like"/>
    <property type="match status" value="1"/>
</dbReference>
<dbReference type="GO" id="GO:0003677">
    <property type="term" value="F:DNA binding"/>
    <property type="evidence" value="ECO:0007669"/>
    <property type="project" value="InterPro"/>
</dbReference>
<dbReference type="PANTHER" id="PTHR30461">
    <property type="entry name" value="DNA-INVERTASE FROM LAMBDOID PROPHAGE"/>
    <property type="match status" value="1"/>
</dbReference>
<dbReference type="InterPro" id="IPR025827">
    <property type="entry name" value="Zn_ribbon_recom_dom"/>
</dbReference>
<keyword evidence="5" id="KW-1185">Reference proteome</keyword>